<accession>A0A448X4N2</accession>
<reference evidence="2" key="1">
    <citation type="submission" date="2018-11" db="EMBL/GenBank/DDBJ databases">
        <authorList>
            <consortium name="Pathogen Informatics"/>
        </authorList>
    </citation>
    <scope>NUCLEOTIDE SEQUENCE</scope>
</reference>
<dbReference type="EMBL" id="CAAALY010091378">
    <property type="protein sequence ID" value="VEL27969.1"/>
    <property type="molecule type" value="Genomic_DNA"/>
</dbReference>
<comment type="caution">
    <text evidence="2">The sequence shown here is derived from an EMBL/GenBank/DDBJ whole genome shotgun (WGS) entry which is preliminary data.</text>
</comment>
<keyword evidence="3" id="KW-1185">Reference proteome</keyword>
<organism evidence="2 3">
    <name type="scientific">Protopolystoma xenopodis</name>
    <dbReference type="NCBI Taxonomy" id="117903"/>
    <lineage>
        <taxon>Eukaryota</taxon>
        <taxon>Metazoa</taxon>
        <taxon>Spiralia</taxon>
        <taxon>Lophotrochozoa</taxon>
        <taxon>Platyhelminthes</taxon>
        <taxon>Monogenea</taxon>
        <taxon>Polyopisthocotylea</taxon>
        <taxon>Polystomatidea</taxon>
        <taxon>Polystomatidae</taxon>
        <taxon>Protopolystoma</taxon>
    </lineage>
</organism>
<sequence>MQNFVILKLVNSGIFLLGGCIIELRAPSFLRRKPRVAPSPSSLEQAALASSLAPVPIPTPPVTPARRGRAGRRGRRARSGTATPASPPAPPPPPPPQPPVASWCPLILPHPETIEAARRLAEERRSSIDLGVDVPQPLHHCPPPWLTLLPRACVAEFVVSLESIKPIISSQ</sequence>
<feature type="region of interest" description="Disordered" evidence="1">
    <location>
        <begin position="50"/>
        <end position="101"/>
    </location>
</feature>
<dbReference type="AlphaFoldDB" id="A0A448X4N2"/>
<evidence type="ECO:0000313" key="2">
    <source>
        <dbReference type="EMBL" id="VEL27969.1"/>
    </source>
</evidence>
<dbReference type="Proteomes" id="UP000784294">
    <property type="component" value="Unassembled WGS sequence"/>
</dbReference>
<evidence type="ECO:0000313" key="3">
    <source>
        <dbReference type="Proteomes" id="UP000784294"/>
    </source>
</evidence>
<name>A0A448X4N2_9PLAT</name>
<evidence type="ECO:0000256" key="1">
    <source>
        <dbReference type="SAM" id="MobiDB-lite"/>
    </source>
</evidence>
<protein>
    <submittedName>
        <fullName evidence="2">Uncharacterized protein</fullName>
    </submittedName>
</protein>
<gene>
    <name evidence="2" type="ORF">PXEA_LOCUS21409</name>
</gene>
<feature type="compositionally biased region" description="Pro residues" evidence="1">
    <location>
        <begin position="85"/>
        <end position="99"/>
    </location>
</feature>
<proteinExistence type="predicted"/>
<feature type="compositionally biased region" description="Basic residues" evidence="1">
    <location>
        <begin position="66"/>
        <end position="78"/>
    </location>
</feature>